<dbReference type="PANTHER" id="PTHR30154">
    <property type="entry name" value="LEUCINE-RESPONSIVE REGULATORY PROTEIN"/>
    <property type="match status" value="1"/>
</dbReference>
<dbReference type="Pfam" id="PF01037">
    <property type="entry name" value="AsnC_trans_reg"/>
    <property type="match status" value="1"/>
</dbReference>
<dbReference type="PANTHER" id="PTHR30154:SF34">
    <property type="entry name" value="TRANSCRIPTIONAL REGULATOR AZLB"/>
    <property type="match status" value="1"/>
</dbReference>
<dbReference type="HOGENOM" id="CLU_091233_3_0_11"/>
<dbReference type="Gene3D" id="3.30.70.920">
    <property type="match status" value="1"/>
</dbReference>
<dbReference type="InterPro" id="IPR011008">
    <property type="entry name" value="Dimeric_a/b-barrel"/>
</dbReference>
<dbReference type="STRING" id="590998.Celf_3421"/>
<dbReference type="InterPro" id="IPR036388">
    <property type="entry name" value="WH-like_DNA-bd_sf"/>
</dbReference>
<gene>
    <name evidence="5" type="ordered locus">Celf_3421</name>
</gene>
<dbReference type="SMART" id="SM00344">
    <property type="entry name" value="HTH_ASNC"/>
    <property type="match status" value="1"/>
</dbReference>
<organism evidence="5 6">
    <name type="scientific">Cellulomonas fimi (strain ATCC 484 / DSM 20113 / JCM 1341 / CCUG 24087 / LMG 16345 / NBRC 15513 / NCIMB 8980 / NCTC 7547 / NRS-133)</name>
    <dbReference type="NCBI Taxonomy" id="590998"/>
    <lineage>
        <taxon>Bacteria</taxon>
        <taxon>Bacillati</taxon>
        <taxon>Actinomycetota</taxon>
        <taxon>Actinomycetes</taxon>
        <taxon>Micrococcales</taxon>
        <taxon>Cellulomonadaceae</taxon>
        <taxon>Cellulomonas</taxon>
    </lineage>
</organism>
<dbReference type="Gene3D" id="1.10.10.10">
    <property type="entry name" value="Winged helix-like DNA-binding domain superfamily/Winged helix DNA-binding domain"/>
    <property type="match status" value="1"/>
</dbReference>
<keyword evidence="1" id="KW-0805">Transcription regulation</keyword>
<dbReference type="InterPro" id="IPR036390">
    <property type="entry name" value="WH_DNA-bd_sf"/>
</dbReference>
<dbReference type="PRINTS" id="PR00033">
    <property type="entry name" value="HTHASNC"/>
</dbReference>
<proteinExistence type="predicted"/>
<dbReference type="PROSITE" id="PS50956">
    <property type="entry name" value="HTH_ASNC_2"/>
    <property type="match status" value="1"/>
</dbReference>
<dbReference type="GO" id="GO:0043565">
    <property type="term" value="F:sequence-specific DNA binding"/>
    <property type="evidence" value="ECO:0007669"/>
    <property type="project" value="InterPro"/>
</dbReference>
<dbReference type="InterPro" id="IPR019888">
    <property type="entry name" value="Tscrpt_reg_AsnC-like"/>
</dbReference>
<keyword evidence="3" id="KW-0804">Transcription</keyword>
<evidence type="ECO:0000256" key="2">
    <source>
        <dbReference type="ARBA" id="ARBA00023125"/>
    </source>
</evidence>
<dbReference type="InterPro" id="IPR019885">
    <property type="entry name" value="Tscrpt_reg_HTH_AsnC-type_CS"/>
</dbReference>
<dbReference type="EMBL" id="CP002666">
    <property type="protein sequence ID" value="AEE47533.1"/>
    <property type="molecule type" value="Genomic_DNA"/>
</dbReference>
<dbReference type="InterPro" id="IPR019887">
    <property type="entry name" value="Tscrpt_reg_AsnC/Lrp_C"/>
</dbReference>
<keyword evidence="2" id="KW-0238">DNA-binding</keyword>
<accession>F4H2B3</accession>
<dbReference type="KEGG" id="cfi:Celf_3421"/>
<dbReference type="PROSITE" id="PS00519">
    <property type="entry name" value="HTH_ASNC_1"/>
    <property type="match status" value="1"/>
</dbReference>
<evidence type="ECO:0000259" key="4">
    <source>
        <dbReference type="PROSITE" id="PS50956"/>
    </source>
</evidence>
<feature type="domain" description="HTH asnC-type" evidence="4">
    <location>
        <begin position="4"/>
        <end position="65"/>
    </location>
</feature>
<dbReference type="GO" id="GO:0005829">
    <property type="term" value="C:cytosol"/>
    <property type="evidence" value="ECO:0007669"/>
    <property type="project" value="TreeGrafter"/>
</dbReference>
<name>F4H2B3_CELFA</name>
<keyword evidence="6" id="KW-1185">Reference proteome</keyword>
<dbReference type="GO" id="GO:0043200">
    <property type="term" value="P:response to amino acid"/>
    <property type="evidence" value="ECO:0007669"/>
    <property type="project" value="TreeGrafter"/>
</dbReference>
<evidence type="ECO:0000256" key="3">
    <source>
        <dbReference type="ARBA" id="ARBA00023163"/>
    </source>
</evidence>
<evidence type="ECO:0000313" key="6">
    <source>
        <dbReference type="Proteomes" id="UP000008460"/>
    </source>
</evidence>
<dbReference type="RefSeq" id="WP_013772557.1">
    <property type="nucleotide sequence ID" value="NC_015514.1"/>
</dbReference>
<dbReference type="Proteomes" id="UP000008460">
    <property type="component" value="Chromosome"/>
</dbReference>
<dbReference type="eggNOG" id="COG1522">
    <property type="taxonomic scope" value="Bacteria"/>
</dbReference>
<reference evidence="5 6" key="1">
    <citation type="submission" date="2011-04" db="EMBL/GenBank/DDBJ databases">
        <title>Complete sequence of Cellulomonas fimi ATCC 484.</title>
        <authorList>
            <consortium name="US DOE Joint Genome Institute"/>
            <person name="Lucas S."/>
            <person name="Han J."/>
            <person name="Lapidus A."/>
            <person name="Cheng J.-F."/>
            <person name="Goodwin L."/>
            <person name="Pitluck S."/>
            <person name="Peters L."/>
            <person name="Chertkov O."/>
            <person name="Detter J.C."/>
            <person name="Han C."/>
            <person name="Tapia R."/>
            <person name="Land M."/>
            <person name="Hauser L."/>
            <person name="Kyrpides N."/>
            <person name="Ivanova N."/>
            <person name="Ovchinnikova G."/>
            <person name="Pagani I."/>
            <person name="Mead D."/>
            <person name="Brumm P."/>
            <person name="Woyke T."/>
        </authorList>
    </citation>
    <scope>NUCLEOTIDE SEQUENCE [LARGE SCALE GENOMIC DNA]</scope>
    <source>
        <strain evidence="6">ATCC 484 / DSM 20113 / JCM 1341 / NBRC 15513 / NCIMB 8980 / NCTC 7547</strain>
    </source>
</reference>
<dbReference type="Pfam" id="PF13404">
    <property type="entry name" value="HTH_AsnC-type"/>
    <property type="match status" value="1"/>
</dbReference>
<dbReference type="SUPFAM" id="SSF54909">
    <property type="entry name" value="Dimeric alpha+beta barrel"/>
    <property type="match status" value="1"/>
</dbReference>
<dbReference type="SUPFAM" id="SSF46785">
    <property type="entry name" value="Winged helix' DNA-binding domain"/>
    <property type="match status" value="1"/>
</dbReference>
<dbReference type="AlphaFoldDB" id="F4H2B3"/>
<protein>
    <submittedName>
        <fullName evidence="5">Transcriptional regulator, AsnC family</fullName>
    </submittedName>
</protein>
<evidence type="ECO:0000313" key="5">
    <source>
        <dbReference type="EMBL" id="AEE47533.1"/>
    </source>
</evidence>
<evidence type="ECO:0000256" key="1">
    <source>
        <dbReference type="ARBA" id="ARBA00023015"/>
    </source>
</evidence>
<dbReference type="InterPro" id="IPR000485">
    <property type="entry name" value="AsnC-type_HTH_dom"/>
</dbReference>
<sequence length="151" mass="16210">MRAVDVIDDAILRELTADARLPFRELGARVGLSANAAAARVRRLVDDGTIRGFTIVTGRSPAGAPPGGLEVFVEVRLAPETTNEDFQAALRRPPGFPQVLDAVHVTGSYDYLLHALVADPASLDLLVRRLKREAGAAQTFTRLALRDPEAG</sequence>